<evidence type="ECO:0000256" key="2">
    <source>
        <dbReference type="ARBA" id="ARBA00022737"/>
    </source>
</evidence>
<feature type="domain" description="Spondin-like TSP1" evidence="6">
    <location>
        <begin position="47"/>
        <end position="99"/>
    </location>
</feature>
<feature type="region of interest" description="Disordered" evidence="5">
    <location>
        <begin position="1385"/>
        <end position="1404"/>
    </location>
</feature>
<dbReference type="PANTHER" id="PTHR22906:SF46">
    <property type="entry name" value="HEMICENTIN-1-LIKE"/>
    <property type="match status" value="1"/>
</dbReference>
<keyword evidence="3" id="KW-1015">Disulfide bond</keyword>
<evidence type="ECO:0000256" key="3">
    <source>
        <dbReference type="ARBA" id="ARBA00023157"/>
    </source>
</evidence>
<feature type="domain" description="Spondin-like TSP1" evidence="6">
    <location>
        <begin position="215"/>
        <end position="266"/>
    </location>
</feature>
<dbReference type="Gene3D" id="2.20.100.10">
    <property type="entry name" value="Thrombospondin type-1 (TSP1) repeat"/>
    <property type="match status" value="17"/>
</dbReference>
<comment type="caution">
    <text evidence="7">The sequence shown here is derived from an EMBL/GenBank/DDBJ whole genome shotgun (WGS) entry which is preliminary data.</text>
</comment>
<dbReference type="Pfam" id="PF19028">
    <property type="entry name" value="TSP1_spondin"/>
    <property type="match status" value="5"/>
</dbReference>
<name>A0AA36HKI1_9DINO</name>
<sequence>MTSSAPEEEDDGTTQATTRSTTARPATTQTRTTSQVPSTTQSGDVNCQWETWADWSACQFSCGGGQSMRTRKVKVMAQGKGAACENGDKETRDCNYNPCPVDCAWDEWSPWGTCSATCGMGTKVKTRAQKRSEQYGGNACSGNSSAAAECQDKVCPVDCKWSDWGDWEGCSKSCGDGQRSRYRSFAQIKNAVGKECIGQNLQTEGCGMNACPVDCVMEDWQPWEPCDVTCGTGATRRARKALTLPAFGGEKCGSVSENKTCDNGVCPVHCQLSDWTQWAECSISCTSDGTPGTTKRFRTVATQKNFLGDDCVGELEQSTSCSKEQCPINCDMSDWSQWSDCSTSCGPGVVGRQRDIASAAQYGGEECTNETYEEKYCSRDTCPVDCQWSDWQDWHACSVSCGTGSSYRMRLIQTPMLHGGRDCEGDYRQSRDCNPAFCPLHCEWGDWAQWGECSASCGDGSAQRGREVKVRADYGGTPCDGDSYGSKNCSNMACPVDCAWSDWAPWGTCSSSCGTGLQARKRENSEARNGGADCYGNATESTSCVDLPPCPVDCEWDDWTQWAGCTVSCGAGFQRRSRIRKLYEKDGGHTCFGTEDDEQVCNLDPCPVDCALGDWTRWSDCSVSCGPAGQQTRSRAIVRHGSLGGVPCNTSNLTASTKCEDVPCPVHCEWATWGQWSKCSKECNGGLTSRQRSENISAAHGGRKCEGSAAEEMVCNPHGCPVDCKFEDWAEWGGCSKSCGSGNRTAGRVLITPAQWGGTPCDGGIEKMELCNEQPCPLDCTWSDWSHLSLCSQTCGGGVMTRTRSPNSEMYGGKACIGHELESVPCNTQGCAQDCQWAQWTEWTGCSKECGGGSIKRVRDVLVKRAFGGEPCIGPGVEEAGCNFDVCPTHCKWSDWEQWSPCPASCNGGTRSKSRTRVTEAANGGKACEGNRTEVAKCNTDPCPVDCSFELWQEWGDCSASCGQGTRFRTRVKKAELYGGAACQDLMWEVGQCSNPDEVNCPSSTSTTTTLALLKLPEGQLAWSHLHNVWEPQASRGTLGIPSPEELTKTFSESKNPSYPGKAYKPVIPCPDDDMNKTLEAYETIKSKPDAASRLNISEAVAVKAIDDIIANLTGKAPPGSKEIADRIAQAGIGANTDVAEMRNLTGSDLPFGKAADNISELAKTAGAAPDTPATMKNFTDAFESRPDKQKDGRDVVAEVAGDLGLDVMEADEFVGNPNVSVIMEKAIASLCGALPADVKVDVTIPQAMLLSQVQKRLKGNVNVAYMVEVYKQDASKGQATKLASQISNSDINTVTSEVRRQVAAVGLTFTLRAVSLSVTVLPVTTDGNIDVTTGEDGNASVEDAMPTAVVDGKAKAPKDANAMVETAQKQSKATARLHHQSAQVTVKKDQDEVPGSQPAQKSGAGGRIMAAAILASAFNLIFCVAV</sequence>
<dbReference type="InterPro" id="IPR000884">
    <property type="entry name" value="TSP1_rpt"/>
</dbReference>
<proteinExistence type="predicted"/>
<organism evidence="7 8">
    <name type="scientific">Effrenium voratum</name>
    <dbReference type="NCBI Taxonomy" id="2562239"/>
    <lineage>
        <taxon>Eukaryota</taxon>
        <taxon>Sar</taxon>
        <taxon>Alveolata</taxon>
        <taxon>Dinophyceae</taxon>
        <taxon>Suessiales</taxon>
        <taxon>Symbiodiniaceae</taxon>
        <taxon>Effrenium</taxon>
    </lineage>
</organism>
<dbReference type="SUPFAM" id="SSF82895">
    <property type="entry name" value="TSP-1 type 1 repeat"/>
    <property type="match status" value="17"/>
</dbReference>
<evidence type="ECO:0000256" key="5">
    <source>
        <dbReference type="SAM" id="MobiDB-lite"/>
    </source>
</evidence>
<dbReference type="InterPro" id="IPR036383">
    <property type="entry name" value="TSP1_rpt_sf"/>
</dbReference>
<protein>
    <recommendedName>
        <fullName evidence="6">Spondin-like TSP1 domain-containing protein</fullName>
    </recommendedName>
</protein>
<evidence type="ECO:0000313" key="8">
    <source>
        <dbReference type="Proteomes" id="UP001178507"/>
    </source>
</evidence>
<feature type="domain" description="Spondin-like TSP1" evidence="6">
    <location>
        <begin position="330"/>
        <end position="382"/>
    </location>
</feature>
<keyword evidence="8" id="KW-1185">Reference proteome</keyword>
<feature type="region of interest" description="Disordered" evidence="5">
    <location>
        <begin position="1"/>
        <end position="43"/>
    </location>
</feature>
<feature type="compositionally biased region" description="Low complexity" evidence="5">
    <location>
        <begin position="13"/>
        <end position="42"/>
    </location>
</feature>
<accession>A0AA36HKI1</accession>
<gene>
    <name evidence="7" type="ORF">EVOR1521_LOCUS863</name>
</gene>
<reference evidence="7" key="1">
    <citation type="submission" date="2023-08" db="EMBL/GenBank/DDBJ databases">
        <authorList>
            <person name="Chen Y."/>
            <person name="Shah S."/>
            <person name="Dougan E. K."/>
            <person name="Thang M."/>
            <person name="Chan C."/>
        </authorList>
    </citation>
    <scope>NUCLEOTIDE SEQUENCE</scope>
</reference>
<keyword evidence="4" id="KW-0325">Glycoprotein</keyword>
<keyword evidence="1" id="KW-0732">Signal</keyword>
<evidence type="ECO:0000256" key="1">
    <source>
        <dbReference type="ARBA" id="ARBA00022729"/>
    </source>
</evidence>
<feature type="domain" description="Spondin-like TSP1" evidence="6">
    <location>
        <begin position="610"/>
        <end position="664"/>
    </location>
</feature>
<feature type="compositionally biased region" description="Acidic residues" evidence="5">
    <location>
        <begin position="1"/>
        <end position="12"/>
    </location>
</feature>
<keyword evidence="2" id="KW-0677">Repeat</keyword>
<dbReference type="Proteomes" id="UP001178507">
    <property type="component" value="Unassembled WGS sequence"/>
</dbReference>
<evidence type="ECO:0000259" key="6">
    <source>
        <dbReference type="Pfam" id="PF19028"/>
    </source>
</evidence>
<dbReference type="SMART" id="SM00209">
    <property type="entry name" value="TSP1"/>
    <property type="match status" value="17"/>
</dbReference>
<dbReference type="InterPro" id="IPR044004">
    <property type="entry name" value="TSP1_spondin_dom"/>
</dbReference>
<feature type="domain" description="Spondin-like TSP1" evidence="6">
    <location>
        <begin position="386"/>
        <end position="438"/>
    </location>
</feature>
<dbReference type="EMBL" id="CAUJNA010000005">
    <property type="protein sequence ID" value="CAJ1370240.1"/>
    <property type="molecule type" value="Genomic_DNA"/>
</dbReference>
<dbReference type="Pfam" id="PF00090">
    <property type="entry name" value="TSP_1"/>
    <property type="match status" value="12"/>
</dbReference>
<dbReference type="PANTHER" id="PTHR22906">
    <property type="entry name" value="PROPERDIN"/>
    <property type="match status" value="1"/>
</dbReference>
<evidence type="ECO:0000313" key="7">
    <source>
        <dbReference type="EMBL" id="CAJ1370240.1"/>
    </source>
</evidence>
<evidence type="ECO:0000256" key="4">
    <source>
        <dbReference type="ARBA" id="ARBA00023180"/>
    </source>
</evidence>
<dbReference type="InterPro" id="IPR052065">
    <property type="entry name" value="Compl_asym_regulator"/>
</dbReference>
<dbReference type="PROSITE" id="PS50092">
    <property type="entry name" value="TSP1"/>
    <property type="match status" value="17"/>
</dbReference>